<dbReference type="SMART" id="SM00220">
    <property type="entry name" value="S_TKc"/>
    <property type="match status" value="1"/>
</dbReference>
<keyword evidence="4" id="KW-1185">Reference proteome</keyword>
<dbReference type="PANTHER" id="PTHR44167:SF24">
    <property type="entry name" value="SERINE_THREONINE-PROTEIN KINASE CHK2"/>
    <property type="match status" value="1"/>
</dbReference>
<protein>
    <submittedName>
        <fullName evidence="3">Cyclin-dependent kinase 1-A</fullName>
    </submittedName>
</protein>
<feature type="domain" description="Protein kinase" evidence="2">
    <location>
        <begin position="1"/>
        <end position="347"/>
    </location>
</feature>
<evidence type="ECO:0000259" key="2">
    <source>
        <dbReference type="PROSITE" id="PS50011"/>
    </source>
</evidence>
<name>A0A7D8YUD0_9HELO</name>
<dbReference type="OrthoDB" id="4062651at2759"/>
<dbReference type="GO" id="GO:0005524">
    <property type="term" value="F:ATP binding"/>
    <property type="evidence" value="ECO:0007669"/>
    <property type="project" value="InterPro"/>
</dbReference>
<proteinExistence type="predicted"/>
<dbReference type="InterPro" id="IPR000719">
    <property type="entry name" value="Prot_kinase_dom"/>
</dbReference>
<organism evidence="3 4">
    <name type="scientific">Lachnellula cervina</name>
    <dbReference type="NCBI Taxonomy" id="1316786"/>
    <lineage>
        <taxon>Eukaryota</taxon>
        <taxon>Fungi</taxon>
        <taxon>Dikarya</taxon>
        <taxon>Ascomycota</taxon>
        <taxon>Pezizomycotina</taxon>
        <taxon>Leotiomycetes</taxon>
        <taxon>Helotiales</taxon>
        <taxon>Lachnaceae</taxon>
        <taxon>Lachnellula</taxon>
    </lineage>
</organism>
<dbReference type="EMBL" id="QGMG01000318">
    <property type="protein sequence ID" value="TVY54646.1"/>
    <property type="molecule type" value="Genomic_DNA"/>
</dbReference>
<feature type="region of interest" description="Disordered" evidence="1">
    <location>
        <begin position="1"/>
        <end position="21"/>
    </location>
</feature>
<feature type="compositionally biased region" description="Polar residues" evidence="1">
    <location>
        <begin position="1"/>
        <end position="16"/>
    </location>
</feature>
<reference evidence="3 4" key="1">
    <citation type="submission" date="2018-05" db="EMBL/GenBank/DDBJ databases">
        <title>Whole genome sequencing for identification of molecular markers to develop diagnostic detection tools for the regulated plant pathogen Lachnellula willkommii.</title>
        <authorList>
            <person name="Giroux E."/>
            <person name="Bilodeau G."/>
        </authorList>
    </citation>
    <scope>NUCLEOTIDE SEQUENCE [LARGE SCALE GENOMIC DNA]</scope>
    <source>
        <strain evidence="3 4">CBS 625.97</strain>
    </source>
</reference>
<dbReference type="PROSITE" id="PS50011">
    <property type="entry name" value="PROTEIN_KINASE_DOM"/>
    <property type="match status" value="1"/>
</dbReference>
<dbReference type="Proteomes" id="UP000481288">
    <property type="component" value="Unassembled WGS sequence"/>
</dbReference>
<dbReference type="SUPFAM" id="SSF56112">
    <property type="entry name" value="Protein kinase-like (PK-like)"/>
    <property type="match status" value="1"/>
</dbReference>
<evidence type="ECO:0000313" key="4">
    <source>
        <dbReference type="Proteomes" id="UP000481288"/>
    </source>
</evidence>
<accession>A0A7D8YUD0</accession>
<comment type="caution">
    <text evidence="3">The sequence shown here is derived from an EMBL/GenBank/DDBJ whole genome shotgun (WGS) entry which is preliminary data.</text>
</comment>
<evidence type="ECO:0000313" key="3">
    <source>
        <dbReference type="EMBL" id="TVY54646.1"/>
    </source>
</evidence>
<dbReference type="Gene3D" id="1.10.510.10">
    <property type="entry name" value="Transferase(Phosphotransferase) domain 1"/>
    <property type="match status" value="1"/>
</dbReference>
<dbReference type="InterPro" id="IPR011009">
    <property type="entry name" value="Kinase-like_dom_sf"/>
</dbReference>
<dbReference type="GO" id="GO:0044773">
    <property type="term" value="P:mitotic DNA damage checkpoint signaling"/>
    <property type="evidence" value="ECO:0007669"/>
    <property type="project" value="TreeGrafter"/>
</dbReference>
<dbReference type="GO" id="GO:0005634">
    <property type="term" value="C:nucleus"/>
    <property type="evidence" value="ECO:0007669"/>
    <property type="project" value="TreeGrafter"/>
</dbReference>
<dbReference type="GO" id="GO:0004674">
    <property type="term" value="F:protein serine/threonine kinase activity"/>
    <property type="evidence" value="ECO:0007669"/>
    <property type="project" value="TreeGrafter"/>
</dbReference>
<keyword evidence="3" id="KW-0808">Transferase</keyword>
<evidence type="ECO:0000256" key="1">
    <source>
        <dbReference type="SAM" id="MobiDB-lite"/>
    </source>
</evidence>
<dbReference type="Pfam" id="PF00069">
    <property type="entry name" value="Pkinase"/>
    <property type="match status" value="1"/>
</dbReference>
<dbReference type="AlphaFoldDB" id="A0A7D8YUD0"/>
<dbReference type="PANTHER" id="PTHR44167">
    <property type="entry name" value="OVARIAN-SPECIFIC SERINE/THREONINE-PROTEIN KINASE LOK-RELATED"/>
    <property type="match status" value="1"/>
</dbReference>
<keyword evidence="3" id="KW-0418">Kinase</keyword>
<sequence>MPSNDLTPVPAQNETNKPVVGSRLASGSGRQYCIECVLQEKDHGPERVYLAAYVITYSISSLSPVIRQAYSIFRTIRDDDRHSFVLKEIPPSMFKPAYDMQRDLITHGHSPYLRLMCDTIPQQSIIIYHYATDHLLSLAQKNIPLVSRKRILRDALRDVKANNILVDYENVDESIVVKSVQLADFEDAAYVPPGSAIVGSQVGNQLWRSPEAHAQGPVNSPSDIFSFGIVCIYVLSKTVIFAPSAKEIEDPEMEPLSIILERQLSYFAEPDTFDALLRHLGPESPWGEIFTVVRSGFDQQNRRKPFRLWKVDKPGFDQDFMDLVGGMTNFDPAKRITAREALAHKWFAGIEG</sequence>
<gene>
    <name evidence="3" type="primary">cdk1-a</name>
    <name evidence="3" type="ORF">LCER1_G004723</name>
</gene>